<comment type="function">
    <text evidence="11">Core component of RNA polymerase I (Pol I), a DNA-dependent RNA polymerase which synthesizes ribosomal RNA precursors using the four ribonucleoside triphosphates as substrates. Can mediate Pol I proofreading of the nascent RNA transcript. Anchors into the Pol I active site to monitor transcription fidelity and cleave mis-incorporated 5'-ribonucleotides.</text>
</comment>
<dbReference type="PROSITE" id="PS01030">
    <property type="entry name" value="RNA_POL_M_15KD"/>
    <property type="match status" value="1"/>
</dbReference>
<dbReference type="Proteomes" id="UP001066276">
    <property type="component" value="Chromosome 12"/>
</dbReference>
<dbReference type="GO" id="GO:0006363">
    <property type="term" value="P:termination of RNA polymerase I transcription"/>
    <property type="evidence" value="ECO:0007669"/>
    <property type="project" value="TreeGrafter"/>
</dbReference>
<gene>
    <name evidence="14" type="ORF">NDU88_001678</name>
</gene>
<keyword evidence="4" id="KW-0240">DNA-directed RNA polymerase</keyword>
<evidence type="ECO:0000313" key="15">
    <source>
        <dbReference type="Proteomes" id="UP001066276"/>
    </source>
</evidence>
<protein>
    <recommendedName>
        <fullName evidence="3">DNA-directed RNA polymerase I subunit RPA12</fullName>
    </recommendedName>
    <alternativeName>
        <fullName evidence="10">DNA-directed RNA polymerase I subunit H</fullName>
    </alternativeName>
</protein>
<evidence type="ECO:0000256" key="7">
    <source>
        <dbReference type="ARBA" id="ARBA00022833"/>
    </source>
</evidence>
<evidence type="ECO:0000256" key="6">
    <source>
        <dbReference type="ARBA" id="ARBA00022771"/>
    </source>
</evidence>
<evidence type="ECO:0000256" key="4">
    <source>
        <dbReference type="ARBA" id="ARBA00022478"/>
    </source>
</evidence>
<evidence type="ECO:0000256" key="12">
    <source>
        <dbReference type="PROSITE-ProRule" id="PRU00472"/>
    </source>
</evidence>
<keyword evidence="5" id="KW-0479">Metal-binding</keyword>
<keyword evidence="6 12" id="KW-0863">Zinc-finger</keyword>
<evidence type="ECO:0000256" key="2">
    <source>
        <dbReference type="ARBA" id="ARBA00008925"/>
    </source>
</evidence>
<dbReference type="GO" id="GO:0005736">
    <property type="term" value="C:RNA polymerase I complex"/>
    <property type="evidence" value="ECO:0007669"/>
    <property type="project" value="TreeGrafter"/>
</dbReference>
<keyword evidence="9" id="KW-0539">Nucleus</keyword>
<dbReference type="InterPro" id="IPR034004">
    <property type="entry name" value="Zn_ribbon_RPA12_C"/>
</dbReference>
<dbReference type="CDD" id="cd10507">
    <property type="entry name" value="Zn-ribbon_RPA12"/>
    <property type="match status" value="1"/>
</dbReference>
<name>A0AAV7KQ50_PLEWA</name>
<dbReference type="GO" id="GO:0008270">
    <property type="term" value="F:zinc ion binding"/>
    <property type="evidence" value="ECO:0007669"/>
    <property type="project" value="UniProtKB-KW"/>
</dbReference>
<dbReference type="InterPro" id="IPR001222">
    <property type="entry name" value="Znf_TFIIS"/>
</dbReference>
<keyword evidence="15" id="KW-1185">Reference proteome</keyword>
<dbReference type="PANTHER" id="PTHR11239:SF14">
    <property type="entry name" value="DNA-DIRECTED RNA POLYMERASE I SUBUNIT RPA12"/>
    <property type="match status" value="1"/>
</dbReference>
<keyword evidence="8" id="KW-0804">Transcription</keyword>
<comment type="subcellular location">
    <subcellularLocation>
        <location evidence="1">Nucleus</location>
        <location evidence="1">Nucleolus</location>
    </subcellularLocation>
</comment>
<proteinExistence type="inferred from homology"/>
<comment type="similarity">
    <text evidence="2">Belongs to the archaeal RpoM/eukaryotic RPA12/RPB9/RPC11 RNA polymerase family.</text>
</comment>
<evidence type="ECO:0000259" key="13">
    <source>
        <dbReference type="PROSITE" id="PS51133"/>
    </source>
</evidence>
<dbReference type="InterPro" id="IPR012164">
    <property type="entry name" value="Rpa12/Rpb9/Rpc10/TFS"/>
</dbReference>
<evidence type="ECO:0000256" key="1">
    <source>
        <dbReference type="ARBA" id="ARBA00004604"/>
    </source>
</evidence>
<dbReference type="GO" id="GO:0005654">
    <property type="term" value="C:nucleoplasm"/>
    <property type="evidence" value="ECO:0007669"/>
    <property type="project" value="UniProtKB-ARBA"/>
</dbReference>
<accession>A0AAV7KQ50</accession>
<dbReference type="SMART" id="SM00440">
    <property type="entry name" value="ZnF_C2C2"/>
    <property type="match status" value="1"/>
</dbReference>
<dbReference type="SUPFAM" id="SSF57783">
    <property type="entry name" value="Zinc beta-ribbon"/>
    <property type="match status" value="1"/>
</dbReference>
<dbReference type="GO" id="GO:0003676">
    <property type="term" value="F:nucleic acid binding"/>
    <property type="evidence" value="ECO:0007669"/>
    <property type="project" value="InterPro"/>
</dbReference>
<evidence type="ECO:0000256" key="8">
    <source>
        <dbReference type="ARBA" id="ARBA00023163"/>
    </source>
</evidence>
<sequence length="169" mass="19135">MQKLPPTHVRLGTAFFGPEAISSGARETRPQDAKGARGNLKSKWTREMDVHCSLFTSESDFCPDCGSVLPLPGMQDAVICPQCKYSINVKDFEAKQIQSCMVFNKRESLMVHMEADEEDEIKGPLVDRKCLRCGHEGMVYHTRQMRSADEGQTVFYTCTKCRFQEKEDS</sequence>
<dbReference type="EMBL" id="JANPWB010000016">
    <property type="protein sequence ID" value="KAJ1081496.1"/>
    <property type="molecule type" value="Genomic_DNA"/>
</dbReference>
<dbReference type="Gene3D" id="2.20.25.10">
    <property type="match status" value="1"/>
</dbReference>
<evidence type="ECO:0000256" key="3">
    <source>
        <dbReference type="ARBA" id="ARBA00018784"/>
    </source>
</evidence>
<evidence type="ECO:0000256" key="11">
    <source>
        <dbReference type="ARBA" id="ARBA00044497"/>
    </source>
</evidence>
<evidence type="ECO:0000256" key="5">
    <source>
        <dbReference type="ARBA" id="ARBA00022723"/>
    </source>
</evidence>
<dbReference type="FunFam" id="2.20.25.10:FF:000020">
    <property type="entry name" value="DNA-directed RNA polymerase subunit"/>
    <property type="match status" value="1"/>
</dbReference>
<reference evidence="14" key="1">
    <citation type="journal article" date="2022" name="bioRxiv">
        <title>Sequencing and chromosome-scale assembly of the giantPleurodeles waltlgenome.</title>
        <authorList>
            <person name="Brown T."/>
            <person name="Elewa A."/>
            <person name="Iarovenko S."/>
            <person name="Subramanian E."/>
            <person name="Araus A.J."/>
            <person name="Petzold A."/>
            <person name="Susuki M."/>
            <person name="Suzuki K.-i.T."/>
            <person name="Hayashi T."/>
            <person name="Toyoda A."/>
            <person name="Oliveira C."/>
            <person name="Osipova E."/>
            <person name="Leigh N.D."/>
            <person name="Simon A."/>
            <person name="Yun M.H."/>
        </authorList>
    </citation>
    <scope>NUCLEOTIDE SEQUENCE</scope>
    <source>
        <strain evidence="14">20211129_DDA</strain>
        <tissue evidence="14">Liver</tissue>
    </source>
</reference>
<evidence type="ECO:0000313" key="14">
    <source>
        <dbReference type="EMBL" id="KAJ1081496.1"/>
    </source>
</evidence>
<dbReference type="InterPro" id="IPR019761">
    <property type="entry name" value="DNA-dir_RNA_pol-M_15_CS"/>
</dbReference>
<dbReference type="PROSITE" id="PS00466">
    <property type="entry name" value="ZF_TFIIS_1"/>
    <property type="match status" value="1"/>
</dbReference>
<comment type="caution">
    <text evidence="14">The sequence shown here is derived from an EMBL/GenBank/DDBJ whole genome shotgun (WGS) entry which is preliminary data.</text>
</comment>
<dbReference type="AlphaFoldDB" id="A0AAV7KQ50"/>
<keyword evidence="7" id="KW-0862">Zinc</keyword>
<dbReference type="GO" id="GO:0003899">
    <property type="term" value="F:DNA-directed RNA polymerase activity"/>
    <property type="evidence" value="ECO:0007669"/>
    <property type="project" value="InterPro"/>
</dbReference>
<evidence type="ECO:0000256" key="9">
    <source>
        <dbReference type="ARBA" id="ARBA00023242"/>
    </source>
</evidence>
<dbReference type="Pfam" id="PF01096">
    <property type="entry name" value="Zn_ribbon_TFIIS"/>
    <property type="match status" value="1"/>
</dbReference>
<dbReference type="PANTHER" id="PTHR11239">
    <property type="entry name" value="DNA-DIRECTED RNA POLYMERASE"/>
    <property type="match status" value="1"/>
</dbReference>
<evidence type="ECO:0000256" key="10">
    <source>
        <dbReference type="ARBA" id="ARBA00031781"/>
    </source>
</evidence>
<dbReference type="PROSITE" id="PS51133">
    <property type="entry name" value="ZF_TFIIS_2"/>
    <property type="match status" value="1"/>
</dbReference>
<feature type="domain" description="TFIIS-type" evidence="13">
    <location>
        <begin position="126"/>
        <end position="166"/>
    </location>
</feature>
<organism evidence="14 15">
    <name type="scientific">Pleurodeles waltl</name>
    <name type="common">Iberian ribbed newt</name>
    <dbReference type="NCBI Taxonomy" id="8319"/>
    <lineage>
        <taxon>Eukaryota</taxon>
        <taxon>Metazoa</taxon>
        <taxon>Chordata</taxon>
        <taxon>Craniata</taxon>
        <taxon>Vertebrata</taxon>
        <taxon>Euteleostomi</taxon>
        <taxon>Amphibia</taxon>
        <taxon>Batrachia</taxon>
        <taxon>Caudata</taxon>
        <taxon>Salamandroidea</taxon>
        <taxon>Salamandridae</taxon>
        <taxon>Pleurodelinae</taxon>
        <taxon>Pleurodeles</taxon>
    </lineage>
</organism>